<dbReference type="STRING" id="630390.A0A180FZY0"/>
<protein>
    <submittedName>
        <fullName evidence="3">Retrotran_gag_3 domain-containing protein</fullName>
    </submittedName>
</protein>
<reference evidence="2" key="2">
    <citation type="submission" date="2016-05" db="EMBL/GenBank/DDBJ databases">
        <title>Comparative analysis highlights variable genome content of wheat rusts and divergence of the mating loci.</title>
        <authorList>
            <person name="Cuomo C.A."/>
            <person name="Bakkeren G."/>
            <person name="Szabo L."/>
            <person name="Khalil H."/>
            <person name="Joly D."/>
            <person name="Goldberg J."/>
            <person name="Young S."/>
            <person name="Zeng Q."/>
            <person name="Fellers J."/>
        </authorList>
    </citation>
    <scope>NUCLEOTIDE SEQUENCE [LARGE SCALE GENOMIC DNA]</scope>
    <source>
        <strain evidence="2">1-1 BBBD Race 1</strain>
    </source>
</reference>
<dbReference type="EMBL" id="ADAS02002042">
    <property type="protein sequence ID" value="OAV85971.1"/>
    <property type="molecule type" value="Genomic_DNA"/>
</dbReference>
<reference evidence="3 4" key="3">
    <citation type="journal article" date="2017" name="G3 (Bethesda)">
        <title>Comparative analysis highlights variable genome content of wheat rusts and divergence of the mating loci.</title>
        <authorList>
            <person name="Cuomo C.A."/>
            <person name="Bakkeren G."/>
            <person name="Khalil H.B."/>
            <person name="Panwar V."/>
            <person name="Joly D."/>
            <person name="Linning R."/>
            <person name="Sakthikumar S."/>
            <person name="Song X."/>
            <person name="Adiconis X."/>
            <person name="Fan L."/>
            <person name="Goldberg J.M."/>
            <person name="Levin J.Z."/>
            <person name="Young S."/>
            <person name="Zeng Q."/>
            <person name="Anikster Y."/>
            <person name="Bruce M."/>
            <person name="Wang M."/>
            <person name="Yin C."/>
            <person name="McCallum B."/>
            <person name="Szabo L.J."/>
            <person name="Hulbert S."/>
            <person name="Chen X."/>
            <person name="Fellers J.P."/>
        </authorList>
    </citation>
    <scope>NUCLEOTIDE SEQUENCE</scope>
    <source>
        <strain evidence="3">isolate 1-1 / race 1 (BBBD)</strain>
        <strain evidence="4">Isolate 1-1 / race 1 (BBBD)</strain>
    </source>
</reference>
<dbReference type="OrthoDB" id="2505017at2759"/>
<dbReference type="Proteomes" id="UP000005240">
    <property type="component" value="Unassembled WGS sequence"/>
</dbReference>
<sequence length="297" mass="32857">MSGTEKIDTPAAHGIPVLDGSNYTYWQSRMFIFLRGKKLWKVCIIPIAADASAEEKLENEEAGHKAISIITSRINPRCYNEVVSSLANSDPIKLWKKIAAQYASHSVINRGRVFMSWSAEIYMGNLQQYIDNTRAHLLDIDAVGITLPDDIISYLVLGKLMNDDKLDQIIDTCALSEECTSSPYLVLDALQTWLTHKSGRKDLDQGTALINSSSVPTPASKFPFKILHYCANRIHNPESNHAEENCYEKYPGKRPAAASRSKNASASFAHASVFVSFASGQPTEDVVIDLAASHHML</sequence>
<feature type="domain" description="DUF4219" evidence="1">
    <location>
        <begin position="18"/>
        <end position="44"/>
    </location>
</feature>
<dbReference type="Pfam" id="PF13961">
    <property type="entry name" value="DUF4219"/>
    <property type="match status" value="1"/>
</dbReference>
<name>A0A180FZY0_PUCT1</name>
<keyword evidence="4" id="KW-1185">Reference proteome</keyword>
<evidence type="ECO:0000313" key="2">
    <source>
        <dbReference type="EMBL" id="OAV85971.1"/>
    </source>
</evidence>
<evidence type="ECO:0000259" key="1">
    <source>
        <dbReference type="Pfam" id="PF13961"/>
    </source>
</evidence>
<organism evidence="2">
    <name type="scientific">Puccinia triticina (isolate 1-1 / race 1 (BBBD))</name>
    <name type="common">Brown leaf rust fungus</name>
    <dbReference type="NCBI Taxonomy" id="630390"/>
    <lineage>
        <taxon>Eukaryota</taxon>
        <taxon>Fungi</taxon>
        <taxon>Dikarya</taxon>
        <taxon>Basidiomycota</taxon>
        <taxon>Pucciniomycotina</taxon>
        <taxon>Pucciniomycetes</taxon>
        <taxon>Pucciniales</taxon>
        <taxon>Pucciniaceae</taxon>
        <taxon>Puccinia</taxon>
    </lineage>
</organism>
<evidence type="ECO:0000313" key="3">
    <source>
        <dbReference type="EnsemblFungi" id="PTTG_30158-t43_1-p1"/>
    </source>
</evidence>
<accession>A0A180FZY0</accession>
<dbReference type="EnsemblFungi" id="PTTG_30158-t43_1">
    <property type="protein sequence ID" value="PTTG_30158-t43_1-p1"/>
    <property type="gene ID" value="PTTG_30158"/>
</dbReference>
<evidence type="ECO:0000313" key="4">
    <source>
        <dbReference type="Proteomes" id="UP000005240"/>
    </source>
</evidence>
<dbReference type="AlphaFoldDB" id="A0A180FZY0"/>
<dbReference type="VEuPathDB" id="FungiDB:PTTG_30158"/>
<dbReference type="InterPro" id="IPR025314">
    <property type="entry name" value="DUF4219"/>
</dbReference>
<gene>
    <name evidence="2" type="ORF">PTTG_30158</name>
</gene>
<reference evidence="2" key="1">
    <citation type="submission" date="2009-11" db="EMBL/GenBank/DDBJ databases">
        <authorList>
            <consortium name="The Broad Institute Genome Sequencing Platform"/>
            <person name="Ward D."/>
            <person name="Feldgarden M."/>
            <person name="Earl A."/>
            <person name="Young S.K."/>
            <person name="Zeng Q."/>
            <person name="Koehrsen M."/>
            <person name="Alvarado L."/>
            <person name="Berlin A."/>
            <person name="Bochicchio J."/>
            <person name="Borenstein D."/>
            <person name="Chapman S.B."/>
            <person name="Chen Z."/>
            <person name="Engels R."/>
            <person name="Freedman E."/>
            <person name="Gellesch M."/>
            <person name="Goldberg J."/>
            <person name="Griggs A."/>
            <person name="Gujja S."/>
            <person name="Heilman E."/>
            <person name="Heiman D."/>
            <person name="Hepburn T."/>
            <person name="Howarth C."/>
            <person name="Jen D."/>
            <person name="Larson L."/>
            <person name="Lewis B."/>
            <person name="Mehta T."/>
            <person name="Park D."/>
            <person name="Pearson M."/>
            <person name="Roberts A."/>
            <person name="Saif S."/>
            <person name="Shea T."/>
            <person name="Shenoy N."/>
            <person name="Sisk P."/>
            <person name="Stolte C."/>
            <person name="Sykes S."/>
            <person name="Thomson T."/>
            <person name="Walk T."/>
            <person name="White J."/>
            <person name="Yandava C."/>
            <person name="Izard J."/>
            <person name="Baranova O.V."/>
            <person name="Blanton J.M."/>
            <person name="Tanner A.C."/>
            <person name="Dewhirst F.E."/>
            <person name="Haas B."/>
            <person name="Nusbaum C."/>
            <person name="Birren B."/>
        </authorList>
    </citation>
    <scope>NUCLEOTIDE SEQUENCE [LARGE SCALE GENOMIC DNA]</scope>
    <source>
        <strain evidence="2">1-1 BBBD Race 1</strain>
    </source>
</reference>
<proteinExistence type="predicted"/>
<reference evidence="3" key="4">
    <citation type="submission" date="2025-05" db="UniProtKB">
        <authorList>
            <consortium name="EnsemblFungi"/>
        </authorList>
    </citation>
    <scope>IDENTIFICATION</scope>
    <source>
        <strain evidence="3">isolate 1-1 / race 1 (BBBD)</strain>
    </source>
</reference>